<dbReference type="Pfam" id="PF11012">
    <property type="entry name" value="DUF2850"/>
    <property type="match status" value="1"/>
</dbReference>
<keyword evidence="1" id="KW-0472">Membrane</keyword>
<proteinExistence type="predicted"/>
<sequence length="200" mass="22708">MITKIYTSMNQSSVRFTPRSKKISGNTTVTTLKVILALLLVVLVIVGSMLTKRIIHRSQIDQKRVYGSWVEVGAPAYNADVIKINEVGVYKNSHLITTNVDFNGRKLSINTGKGQSVYVLDRKDPNILKRVEPRLPQQQLVKKGYEGTVEVDVSGYMRQKKVSRYFSEEQHPIDAQMKEMHQNQPSTSIDTPVIDLYIEQ</sequence>
<comment type="caution">
    <text evidence="2">The sequence shown here is derived from an EMBL/GenBank/DDBJ whole genome shotgun (WGS) entry which is preliminary data.</text>
</comment>
<name>A0ABN8E589_9VIBR</name>
<keyword evidence="1" id="KW-1133">Transmembrane helix</keyword>
<evidence type="ECO:0000256" key="1">
    <source>
        <dbReference type="SAM" id="Phobius"/>
    </source>
</evidence>
<gene>
    <name evidence="2" type="ORF">VMF7928_02758</name>
</gene>
<dbReference type="RefSeq" id="WP_237362296.1">
    <property type="nucleotide sequence ID" value="NZ_CAKLDM010000002.1"/>
</dbReference>
<reference evidence="2" key="1">
    <citation type="submission" date="2021-11" db="EMBL/GenBank/DDBJ databases">
        <authorList>
            <person name="Rodrigo-Torres L."/>
            <person name="Arahal R. D."/>
            <person name="Lucena T."/>
        </authorList>
    </citation>
    <scope>NUCLEOTIDE SEQUENCE</scope>
    <source>
        <strain evidence="2">CECT 7928</strain>
    </source>
</reference>
<accession>A0ABN8E589</accession>
<keyword evidence="1" id="KW-0812">Transmembrane</keyword>
<dbReference type="Proteomes" id="UP000838748">
    <property type="component" value="Unassembled WGS sequence"/>
</dbReference>
<protein>
    <submittedName>
        <fullName evidence="2">Uncharacterized protein</fullName>
    </submittedName>
</protein>
<organism evidence="2 3">
    <name type="scientific">Vibrio marisflavi CECT 7928</name>
    <dbReference type="NCBI Taxonomy" id="634439"/>
    <lineage>
        <taxon>Bacteria</taxon>
        <taxon>Pseudomonadati</taxon>
        <taxon>Pseudomonadota</taxon>
        <taxon>Gammaproteobacteria</taxon>
        <taxon>Vibrionales</taxon>
        <taxon>Vibrionaceae</taxon>
        <taxon>Vibrio</taxon>
    </lineage>
</organism>
<evidence type="ECO:0000313" key="2">
    <source>
        <dbReference type="EMBL" id="CAH0540313.1"/>
    </source>
</evidence>
<feature type="transmembrane region" description="Helical" evidence="1">
    <location>
        <begin position="34"/>
        <end position="55"/>
    </location>
</feature>
<dbReference type="InterPro" id="IPR021271">
    <property type="entry name" value="DUF2850"/>
</dbReference>
<dbReference type="EMBL" id="CAKLDM010000002">
    <property type="protein sequence ID" value="CAH0540313.1"/>
    <property type="molecule type" value="Genomic_DNA"/>
</dbReference>
<keyword evidence="3" id="KW-1185">Reference proteome</keyword>
<evidence type="ECO:0000313" key="3">
    <source>
        <dbReference type="Proteomes" id="UP000838748"/>
    </source>
</evidence>